<proteinExistence type="predicted"/>
<dbReference type="Proteomes" id="UP000639338">
    <property type="component" value="Unassembled WGS sequence"/>
</dbReference>
<name>A0A835CSG8_APHGI</name>
<protein>
    <submittedName>
        <fullName evidence="1">Uncharacterized protein</fullName>
    </submittedName>
</protein>
<comment type="caution">
    <text evidence="1">The sequence shown here is derived from an EMBL/GenBank/DDBJ whole genome shotgun (WGS) entry which is preliminary data.</text>
</comment>
<keyword evidence="2" id="KW-1185">Reference proteome</keyword>
<accession>A0A835CSG8</accession>
<organism evidence="1 2">
    <name type="scientific">Aphidius gifuensis</name>
    <name type="common">Parasitoid wasp</name>
    <dbReference type="NCBI Taxonomy" id="684658"/>
    <lineage>
        <taxon>Eukaryota</taxon>
        <taxon>Metazoa</taxon>
        <taxon>Ecdysozoa</taxon>
        <taxon>Arthropoda</taxon>
        <taxon>Hexapoda</taxon>
        <taxon>Insecta</taxon>
        <taxon>Pterygota</taxon>
        <taxon>Neoptera</taxon>
        <taxon>Endopterygota</taxon>
        <taxon>Hymenoptera</taxon>
        <taxon>Apocrita</taxon>
        <taxon>Ichneumonoidea</taxon>
        <taxon>Braconidae</taxon>
        <taxon>Aphidiinae</taxon>
        <taxon>Aphidius</taxon>
    </lineage>
</organism>
<gene>
    <name evidence="1" type="ORF">HCN44_002812</name>
</gene>
<reference evidence="1 2" key="1">
    <citation type="submission" date="2020-08" db="EMBL/GenBank/DDBJ databases">
        <title>Aphidius gifuensis genome sequencing and assembly.</title>
        <authorList>
            <person name="Du Z."/>
        </authorList>
    </citation>
    <scope>NUCLEOTIDE SEQUENCE [LARGE SCALE GENOMIC DNA]</scope>
    <source>
        <strain evidence="1">YNYX2018</strain>
        <tissue evidence="1">Adults</tissue>
    </source>
</reference>
<evidence type="ECO:0000313" key="2">
    <source>
        <dbReference type="Proteomes" id="UP000639338"/>
    </source>
</evidence>
<evidence type="ECO:0000313" key="1">
    <source>
        <dbReference type="EMBL" id="KAF7991250.1"/>
    </source>
</evidence>
<dbReference type="AlphaFoldDB" id="A0A835CSG8"/>
<dbReference type="EMBL" id="JACMRX010000004">
    <property type="protein sequence ID" value="KAF7991250.1"/>
    <property type="molecule type" value="Genomic_DNA"/>
</dbReference>
<sequence>MTSVKGAVENYPPGLSCINGTTTPNTLIFIRYNATEIPGHHVDLIMDGESTIVDLDFPLNFDWRRSVASSSSGGFSICFDVHVDEGIEIKEQPIDFDHREKDPFPNSLIKKIRPIPISKIIYAPSERKLKLRQLKINVTD</sequence>